<keyword evidence="1" id="KW-0812">Transmembrane</keyword>
<gene>
    <name evidence="2" type="ORF">GQS40_06475</name>
</gene>
<reference evidence="2 3" key="1">
    <citation type="submission" date="2019-12" db="EMBL/GenBank/DDBJ databases">
        <title>Complete genome sequence of Leuconostoc lactis strain AVN1 provides insights into metabolic potential.</title>
        <authorList>
            <person name="Besrour N."/>
            <person name="Najjari A."/>
            <person name="Fhoula I."/>
            <person name="Jaballah S."/>
            <person name="Klibi N."/>
            <person name="Ouzari H.I."/>
        </authorList>
    </citation>
    <scope>NUCLEOTIDE SEQUENCE [LARGE SCALE GENOMIC DNA]</scope>
    <source>
        <strain evidence="2 3">AVN1</strain>
    </source>
</reference>
<proteinExistence type="predicted"/>
<dbReference type="AlphaFoldDB" id="A0A6L7A6R7"/>
<comment type="caution">
    <text evidence="2">The sequence shown here is derived from an EMBL/GenBank/DDBJ whole genome shotgun (WGS) entry which is preliminary data.</text>
</comment>
<dbReference type="EMBL" id="WSZI01000013">
    <property type="protein sequence ID" value="MWN21316.1"/>
    <property type="molecule type" value="Genomic_DNA"/>
</dbReference>
<evidence type="ECO:0000313" key="2">
    <source>
        <dbReference type="EMBL" id="MWN21316.1"/>
    </source>
</evidence>
<keyword evidence="1" id="KW-0472">Membrane</keyword>
<accession>A0A6L7A6R7</accession>
<evidence type="ECO:0000256" key="1">
    <source>
        <dbReference type="SAM" id="Phobius"/>
    </source>
</evidence>
<feature type="transmembrane region" description="Helical" evidence="1">
    <location>
        <begin position="12"/>
        <end position="36"/>
    </location>
</feature>
<sequence>MFDIFDKFTIDNWLVLLSIGVPVIIATISFIINLYAKFVDEREKNRPIIFISLHKHHENGFFNTELKIKNYGSSIGWIKNIEITPLFESETGRQTLEPNGFTKFKNFPLAPNQEIISLIAIGEDATIKYVTDRKFTITYEANFGTKHFSKKMYKDSYSIDEINYPTTYSDGHYTEEYRLKKLNETITNQNKIITKAVNKIMSKNELID</sequence>
<keyword evidence="1" id="KW-1133">Transmembrane helix</keyword>
<dbReference type="Proteomes" id="UP000478636">
    <property type="component" value="Unassembled WGS sequence"/>
</dbReference>
<organism evidence="2 3">
    <name type="scientific">Leuconostoc lactis</name>
    <dbReference type="NCBI Taxonomy" id="1246"/>
    <lineage>
        <taxon>Bacteria</taxon>
        <taxon>Bacillati</taxon>
        <taxon>Bacillota</taxon>
        <taxon>Bacilli</taxon>
        <taxon>Lactobacillales</taxon>
        <taxon>Lactobacillaceae</taxon>
        <taxon>Leuconostoc</taxon>
    </lineage>
</organism>
<name>A0A6L7A6R7_LEULA</name>
<protein>
    <submittedName>
        <fullName evidence="2">Uncharacterized protein</fullName>
    </submittedName>
</protein>
<evidence type="ECO:0000313" key="3">
    <source>
        <dbReference type="Proteomes" id="UP000478636"/>
    </source>
</evidence>